<protein>
    <submittedName>
        <fullName evidence="2">Uncharacterized protein</fullName>
    </submittedName>
</protein>
<sequence>MWFKRKKTKYSLRWLAFGAVAVSALGIGLGLTRPKQQATLSSNVTNNLSGLTAERRVHQDAVRIETASTKYVSARAAKAYLSYANNTNKITITNWSGIAGGELVLNTNDKIIDVISYDKNGNNFIGITLENASSYKFVVYNSNNITKVYQEYTLTEKYTKAVYINGFVYFFKTETASTGAAGDFALLNTNVPNSTVEKKALDTTKLKDKLITNLTPVVSGDGLEIYLLTWLDKPTDTLSQTSSFSKLSYAFVDQDLKFKEGFNSGSGKDIAFEHNFNSSRNFKDLNWDNFFRFVPSSQLALSNFVAAISLTDAVLLINLQNNFAATIINTPSRDPIQSIIFKDTTAYVLMQEASKNQIYRLAYNSGQFFQTQDFQAITGAAKTDSDSNYGLVNVLDDAGAYILTNGTRKFGISSTDVVSLNDNLTYRLFVENNFFDLNNDTQATTGIIPIFASEVNKDIFSAENRSDTTKTYLVQSLNYLTLTDNVNNSSISGGSDPAPAATQTSSATFYATLVSDSWFSRTVSLESRVTVGFDRFLTLASRLSILWAQPLDLLVKLGRAPIQTEATPEFIRDTLKPLNYERLKTSFFDIPTVNFYISNITFGNNDIVSSFDLNAALTFVNGLSNSSNTIISTFNYVINPSSTTVKEFRALGQRDGNPDIDILDTINPINGSNLPANLFNFLPSYALRSLDANLFRPDVPRIIEFYNRFTVSSPGISATPIVYPNDEQGTLRIDYILNQVINGTNRFSFNFTNFKKTTDFFVGLKGKAIANEPNAFDFSTLEATPNDSEEQESTGPNYYNLDPYQLSTGKTLTNLFNESETFNNDINPATASELTKFYTTLNNSNLDLMGYHPQITNLSVQSEGSLLNALVNGTLSFQLTYPKDTITPSLARALGLDENLSRVFVYRNVPKLEDFYHFAFDRQRSEAVIQNYSSDIDITPEFRADVIDALVATGFNKDSAQFNLSWNNAVLDVEVIPQRNVFTDTLKVLPRNYNFQLSWVAKNRHQTLVIALSTSIPLFSVLATGVGGFIFYWNKKTNLRRFF</sequence>
<comment type="caution">
    <text evidence="2">The sequence shown here is derived from an EMBL/GenBank/DDBJ whole genome shotgun (WGS) entry which is preliminary data.</text>
</comment>
<evidence type="ECO:0000256" key="1">
    <source>
        <dbReference type="SAM" id="Phobius"/>
    </source>
</evidence>
<evidence type="ECO:0000313" key="2">
    <source>
        <dbReference type="EMBL" id="MDQ0513594.1"/>
    </source>
</evidence>
<proteinExistence type="predicted"/>
<accession>A0ABU0LY20</accession>
<name>A0ABU0LY20_9BACT</name>
<evidence type="ECO:0000313" key="3">
    <source>
        <dbReference type="Proteomes" id="UP001240643"/>
    </source>
</evidence>
<keyword evidence="1" id="KW-1133">Transmembrane helix</keyword>
<keyword evidence="1" id="KW-0472">Membrane</keyword>
<organism evidence="2 3">
    <name type="scientific">Mycoplasmoides fastidiosum</name>
    <dbReference type="NCBI Taxonomy" id="92758"/>
    <lineage>
        <taxon>Bacteria</taxon>
        <taxon>Bacillati</taxon>
        <taxon>Mycoplasmatota</taxon>
        <taxon>Mycoplasmoidales</taxon>
        <taxon>Mycoplasmoidaceae</taxon>
        <taxon>Mycoplasmoides</taxon>
    </lineage>
</organism>
<keyword evidence="3" id="KW-1185">Reference proteome</keyword>
<reference evidence="2" key="1">
    <citation type="submission" date="2023-07" db="EMBL/GenBank/DDBJ databases">
        <title>Genomic Encyclopedia of Type Strains, Phase IV (KMG-IV): sequencing the most valuable type-strain genomes for metagenomic binning, comparative biology and taxonomic classification.</title>
        <authorList>
            <person name="Goeker M."/>
        </authorList>
    </citation>
    <scope>NUCLEOTIDE SEQUENCE [LARGE SCALE GENOMIC DNA]</scope>
    <source>
        <strain evidence="2">DSM 21204</strain>
    </source>
</reference>
<dbReference type="Proteomes" id="UP001240643">
    <property type="component" value="Unassembled WGS sequence"/>
</dbReference>
<keyword evidence="1" id="KW-0812">Transmembrane</keyword>
<dbReference type="RefSeq" id="WP_256547708.1">
    <property type="nucleotide sequence ID" value="NZ_CP101809.1"/>
</dbReference>
<gene>
    <name evidence="2" type="ORF">J2Z62_000032</name>
</gene>
<feature type="transmembrane region" description="Helical" evidence="1">
    <location>
        <begin position="1008"/>
        <end position="1033"/>
    </location>
</feature>
<dbReference type="EMBL" id="JAUSWO010000001">
    <property type="protein sequence ID" value="MDQ0513594.1"/>
    <property type="molecule type" value="Genomic_DNA"/>
</dbReference>